<dbReference type="AlphaFoldDB" id="A0A849SP16"/>
<dbReference type="InterPro" id="IPR019757">
    <property type="entry name" value="Pept_S26A_signal_pept_1_Lys-AS"/>
</dbReference>
<keyword evidence="6" id="KW-0645">Protease</keyword>
<dbReference type="Pfam" id="PF10502">
    <property type="entry name" value="Peptidase_S26"/>
    <property type="match status" value="1"/>
</dbReference>
<gene>
    <name evidence="8" type="primary">lepB</name>
    <name evidence="8" type="ORF">HOP12_10675</name>
</gene>
<dbReference type="PROSITE" id="PS00760">
    <property type="entry name" value="SPASE_I_2"/>
    <property type="match status" value="1"/>
</dbReference>
<proteinExistence type="inferred from homology"/>
<evidence type="ECO:0000256" key="6">
    <source>
        <dbReference type="RuleBase" id="RU362042"/>
    </source>
</evidence>
<evidence type="ECO:0000256" key="5">
    <source>
        <dbReference type="PIRSR" id="PIRSR600223-1"/>
    </source>
</evidence>
<dbReference type="PROSITE" id="PS00761">
    <property type="entry name" value="SPASE_I_3"/>
    <property type="match status" value="1"/>
</dbReference>
<evidence type="ECO:0000256" key="1">
    <source>
        <dbReference type="ARBA" id="ARBA00000677"/>
    </source>
</evidence>
<dbReference type="GO" id="GO:0004252">
    <property type="term" value="F:serine-type endopeptidase activity"/>
    <property type="evidence" value="ECO:0007669"/>
    <property type="project" value="InterPro"/>
</dbReference>
<organism evidence="8 9">
    <name type="scientific">Eiseniibacteriota bacterium</name>
    <dbReference type="NCBI Taxonomy" id="2212470"/>
    <lineage>
        <taxon>Bacteria</taxon>
        <taxon>Candidatus Eiseniibacteriota</taxon>
    </lineage>
</organism>
<dbReference type="GO" id="GO:0009003">
    <property type="term" value="F:signal peptidase activity"/>
    <property type="evidence" value="ECO:0007669"/>
    <property type="project" value="UniProtKB-EC"/>
</dbReference>
<protein>
    <recommendedName>
        <fullName evidence="3 6">Signal peptidase I</fullName>
        <ecNumber evidence="3 6">3.4.21.89</ecNumber>
    </recommendedName>
</protein>
<dbReference type="EMBL" id="JABFRW010000134">
    <property type="protein sequence ID" value="NOT34617.1"/>
    <property type="molecule type" value="Genomic_DNA"/>
</dbReference>
<evidence type="ECO:0000259" key="7">
    <source>
        <dbReference type="Pfam" id="PF10502"/>
    </source>
</evidence>
<evidence type="ECO:0000256" key="4">
    <source>
        <dbReference type="ARBA" id="ARBA00022801"/>
    </source>
</evidence>
<dbReference type="GO" id="GO:0016020">
    <property type="term" value="C:membrane"/>
    <property type="evidence" value="ECO:0007669"/>
    <property type="project" value="UniProtKB-SubCell"/>
</dbReference>
<dbReference type="NCBIfam" id="TIGR02227">
    <property type="entry name" value="sigpep_I_bact"/>
    <property type="match status" value="1"/>
</dbReference>
<comment type="caution">
    <text evidence="8">The sequence shown here is derived from an EMBL/GenBank/DDBJ whole genome shotgun (WGS) entry which is preliminary data.</text>
</comment>
<sequence length="203" mass="23636">MSRKRSVVREYFEAIVWALVLTVVLRTFVIQAFRIPSESMLNTLLVGDFLFVNKFEYGAKIPFTKVRLPGLRPPRRGDIIVFQFPQDPSKDYIKRVIALGGETLEVRDKQVFVNGRPLNEPYAIHTDSVTRPAGYEFRDNFGPVTVPKGRLFMMGDNRDNSNDSRYWGTLDLDLVKGRAMFLYWSWDPDAGWPRWNRLLHLIH</sequence>
<dbReference type="Proteomes" id="UP000580839">
    <property type="component" value="Unassembled WGS sequence"/>
</dbReference>
<dbReference type="SUPFAM" id="SSF51306">
    <property type="entry name" value="LexA/Signal peptidase"/>
    <property type="match status" value="1"/>
</dbReference>
<dbReference type="PANTHER" id="PTHR43390:SF1">
    <property type="entry name" value="CHLOROPLAST PROCESSING PEPTIDASE"/>
    <property type="match status" value="1"/>
</dbReference>
<comment type="similarity">
    <text evidence="2 6">Belongs to the peptidase S26 family.</text>
</comment>
<evidence type="ECO:0000313" key="8">
    <source>
        <dbReference type="EMBL" id="NOT34617.1"/>
    </source>
</evidence>
<dbReference type="InterPro" id="IPR036286">
    <property type="entry name" value="LexA/Signal_pep-like_sf"/>
</dbReference>
<feature type="active site" evidence="5">
    <location>
        <position position="94"/>
    </location>
</feature>
<accession>A0A849SP16</accession>
<dbReference type="CDD" id="cd06530">
    <property type="entry name" value="S26_SPase_I"/>
    <property type="match status" value="1"/>
</dbReference>
<dbReference type="InterPro" id="IPR019533">
    <property type="entry name" value="Peptidase_S26"/>
</dbReference>
<dbReference type="PANTHER" id="PTHR43390">
    <property type="entry name" value="SIGNAL PEPTIDASE I"/>
    <property type="match status" value="1"/>
</dbReference>
<comment type="subcellular location">
    <subcellularLocation>
        <location evidence="6">Membrane</location>
        <topology evidence="6">Single-pass type II membrane protein</topology>
    </subcellularLocation>
</comment>
<evidence type="ECO:0000256" key="2">
    <source>
        <dbReference type="ARBA" id="ARBA00009370"/>
    </source>
</evidence>
<evidence type="ECO:0000313" key="9">
    <source>
        <dbReference type="Proteomes" id="UP000580839"/>
    </source>
</evidence>
<dbReference type="InterPro" id="IPR019758">
    <property type="entry name" value="Pept_S26A_signal_pept_1_CS"/>
</dbReference>
<name>A0A849SP16_UNCEI</name>
<feature type="domain" description="Peptidase S26" evidence="7">
    <location>
        <begin position="9"/>
        <end position="184"/>
    </location>
</feature>
<dbReference type="InterPro" id="IPR000223">
    <property type="entry name" value="Pept_S26A_signal_pept_1"/>
</dbReference>
<keyword evidence="4 6" id="KW-0378">Hydrolase</keyword>
<feature type="active site" evidence="5">
    <location>
        <position position="39"/>
    </location>
</feature>
<dbReference type="EC" id="3.4.21.89" evidence="3 6"/>
<dbReference type="PRINTS" id="PR00727">
    <property type="entry name" value="LEADERPTASE"/>
</dbReference>
<comment type="catalytic activity">
    <reaction evidence="1 6">
        <text>Cleavage of hydrophobic, N-terminal signal or leader sequences from secreted and periplasmic proteins.</text>
        <dbReference type="EC" id="3.4.21.89"/>
    </reaction>
</comment>
<evidence type="ECO:0000256" key="3">
    <source>
        <dbReference type="ARBA" id="ARBA00013208"/>
    </source>
</evidence>
<dbReference type="GO" id="GO:0006465">
    <property type="term" value="P:signal peptide processing"/>
    <property type="evidence" value="ECO:0007669"/>
    <property type="project" value="InterPro"/>
</dbReference>
<dbReference type="Gene3D" id="2.10.109.10">
    <property type="entry name" value="Umud Fragment, subunit A"/>
    <property type="match status" value="1"/>
</dbReference>
<reference evidence="8 9" key="1">
    <citation type="submission" date="2020-04" db="EMBL/GenBank/DDBJ databases">
        <title>Metagenomic profiling of ammonia- and methane-oxidizing microorganisms in a Dutch drinking water treatment plant.</title>
        <authorList>
            <person name="Poghosyan L."/>
            <person name="Leucker S."/>
        </authorList>
    </citation>
    <scope>NUCLEOTIDE SEQUENCE [LARGE SCALE GENOMIC DNA]</scope>
    <source>
        <strain evidence="8">S-RSF-IL-03</strain>
    </source>
</reference>